<reference evidence="1 2" key="1">
    <citation type="submission" date="2024-02" db="EMBL/GenBank/DDBJ databases">
        <authorList>
            <person name="Vignale AGUSTIN F."/>
            <person name="Sosa J E."/>
            <person name="Modenutti C."/>
        </authorList>
    </citation>
    <scope>NUCLEOTIDE SEQUENCE [LARGE SCALE GENOMIC DNA]</scope>
</reference>
<accession>A0ABC8TXD1</accession>
<sequence length="73" mass="7257">MGGIDHVATMPSIHAWTPCAPGGVYLPFSAVLPSGPQMDPSVPVTAPVPGHSAAIFAGMPGSGFQTTIQSVGV</sequence>
<comment type="caution">
    <text evidence="1">The sequence shown here is derived from an EMBL/GenBank/DDBJ whole genome shotgun (WGS) entry which is preliminary data.</text>
</comment>
<proteinExistence type="predicted"/>
<dbReference type="EMBL" id="CAUOFW020006203">
    <property type="protein sequence ID" value="CAK9173764.1"/>
    <property type="molecule type" value="Genomic_DNA"/>
</dbReference>
<organism evidence="1 2">
    <name type="scientific">Ilex paraguariensis</name>
    <name type="common">yerba mate</name>
    <dbReference type="NCBI Taxonomy" id="185542"/>
    <lineage>
        <taxon>Eukaryota</taxon>
        <taxon>Viridiplantae</taxon>
        <taxon>Streptophyta</taxon>
        <taxon>Embryophyta</taxon>
        <taxon>Tracheophyta</taxon>
        <taxon>Spermatophyta</taxon>
        <taxon>Magnoliopsida</taxon>
        <taxon>eudicotyledons</taxon>
        <taxon>Gunneridae</taxon>
        <taxon>Pentapetalae</taxon>
        <taxon>asterids</taxon>
        <taxon>campanulids</taxon>
        <taxon>Aquifoliales</taxon>
        <taxon>Aquifoliaceae</taxon>
        <taxon>Ilex</taxon>
    </lineage>
</organism>
<protein>
    <submittedName>
        <fullName evidence="1">Uncharacterized protein</fullName>
    </submittedName>
</protein>
<evidence type="ECO:0000313" key="2">
    <source>
        <dbReference type="Proteomes" id="UP001642360"/>
    </source>
</evidence>
<dbReference type="Proteomes" id="UP001642360">
    <property type="component" value="Unassembled WGS sequence"/>
</dbReference>
<evidence type="ECO:0000313" key="1">
    <source>
        <dbReference type="EMBL" id="CAK9173764.1"/>
    </source>
</evidence>
<name>A0ABC8TXD1_9AQUA</name>
<dbReference type="AlphaFoldDB" id="A0ABC8TXD1"/>
<keyword evidence="2" id="KW-1185">Reference proteome</keyword>
<gene>
    <name evidence="1" type="ORF">ILEXP_LOCUS43494</name>
</gene>